<gene>
    <name evidence="1" type="ORF">DI609_08410</name>
</gene>
<proteinExistence type="predicted"/>
<name>A0A2W5B0X1_9CORY</name>
<sequence>MAEILLFLLFLVHLRSALCEKPDDFSNSIQLESLGTFRSIREMNESSGETANPVSADQTAVLLVLEDKRYKEVTILENTF</sequence>
<comment type="caution">
    <text evidence="1">The sequence shown here is derived from an EMBL/GenBank/DDBJ whole genome shotgun (WGS) entry which is preliminary data.</text>
</comment>
<dbReference type="AlphaFoldDB" id="A0A2W5B0X1"/>
<evidence type="ECO:0000313" key="1">
    <source>
        <dbReference type="EMBL" id="PZO99382.1"/>
    </source>
</evidence>
<protein>
    <submittedName>
        <fullName evidence="1">Uncharacterized protein</fullName>
    </submittedName>
</protein>
<accession>A0A2W5B0X1</accession>
<dbReference type="Proteomes" id="UP000249451">
    <property type="component" value="Unassembled WGS sequence"/>
</dbReference>
<reference evidence="1 2" key="1">
    <citation type="submission" date="2017-11" db="EMBL/GenBank/DDBJ databases">
        <title>Infants hospitalized years apart are colonized by the same room-sourced microbial strains.</title>
        <authorList>
            <person name="Brooks B."/>
            <person name="Olm M.R."/>
            <person name="Firek B.A."/>
            <person name="Baker R."/>
            <person name="Thomas B.C."/>
            <person name="Morowitz M.J."/>
            <person name="Banfield J.F."/>
        </authorList>
    </citation>
    <scope>NUCLEOTIDE SEQUENCE [LARGE SCALE GENOMIC DNA]</scope>
    <source>
        <strain evidence="1">S2_012_000_R3_87</strain>
    </source>
</reference>
<organism evidence="1 2">
    <name type="scientific">Corynebacterium urealyticum</name>
    <dbReference type="NCBI Taxonomy" id="43771"/>
    <lineage>
        <taxon>Bacteria</taxon>
        <taxon>Bacillati</taxon>
        <taxon>Actinomycetota</taxon>
        <taxon>Actinomycetes</taxon>
        <taxon>Mycobacteriales</taxon>
        <taxon>Corynebacteriaceae</taxon>
        <taxon>Corynebacterium</taxon>
    </lineage>
</organism>
<evidence type="ECO:0000313" key="2">
    <source>
        <dbReference type="Proteomes" id="UP000249451"/>
    </source>
</evidence>
<dbReference type="EMBL" id="QFNY01000204">
    <property type="protein sequence ID" value="PZO99382.1"/>
    <property type="molecule type" value="Genomic_DNA"/>
</dbReference>